<evidence type="ECO:0000313" key="2">
    <source>
        <dbReference type="Proteomes" id="UP000192276"/>
    </source>
</evidence>
<organism evidence="1 2">
    <name type="scientific">Niastella populi</name>
    <dbReference type="NCBI Taxonomy" id="550983"/>
    <lineage>
        <taxon>Bacteria</taxon>
        <taxon>Pseudomonadati</taxon>
        <taxon>Bacteroidota</taxon>
        <taxon>Chitinophagia</taxon>
        <taxon>Chitinophagales</taxon>
        <taxon>Chitinophagaceae</taxon>
        <taxon>Niastella</taxon>
    </lineage>
</organism>
<proteinExistence type="predicted"/>
<dbReference type="SUPFAM" id="SSF101898">
    <property type="entry name" value="NHL repeat"/>
    <property type="match status" value="1"/>
</dbReference>
<gene>
    <name evidence="1" type="ORF">A4R26_25220</name>
</gene>
<evidence type="ECO:0000313" key="1">
    <source>
        <dbReference type="EMBL" id="OQP56755.1"/>
    </source>
</evidence>
<dbReference type="AlphaFoldDB" id="A0A1V9FEG5"/>
<dbReference type="Proteomes" id="UP000192276">
    <property type="component" value="Unassembled WGS sequence"/>
</dbReference>
<dbReference type="InterPro" id="IPR011042">
    <property type="entry name" value="6-blade_b-propeller_TolB-like"/>
</dbReference>
<dbReference type="InterPro" id="IPR026444">
    <property type="entry name" value="Secre_tail"/>
</dbReference>
<dbReference type="Gene3D" id="2.120.10.30">
    <property type="entry name" value="TolB, C-terminal domain"/>
    <property type="match status" value="1"/>
</dbReference>
<protein>
    <recommendedName>
        <fullName evidence="3">Secretion system C-terminal sorting domain-containing protein</fullName>
    </recommendedName>
</protein>
<dbReference type="EMBL" id="LWBP01000196">
    <property type="protein sequence ID" value="OQP56755.1"/>
    <property type="molecule type" value="Genomic_DNA"/>
</dbReference>
<accession>A0A1V9FEG5</accession>
<comment type="caution">
    <text evidence="1">The sequence shown here is derived from an EMBL/GenBank/DDBJ whole genome shotgun (WGS) entry which is preliminary data.</text>
</comment>
<evidence type="ECO:0008006" key="3">
    <source>
        <dbReference type="Google" id="ProtNLM"/>
    </source>
</evidence>
<dbReference type="NCBIfam" id="TIGR04183">
    <property type="entry name" value="Por_Secre_tail"/>
    <property type="match status" value="1"/>
</dbReference>
<sequence length="413" mass="45389">MIRYMLMLAVFPAAVIGQSDKITYAITSASKGSNDWVALRSLNMRTGKLSQMLLNMNDRGLLHYDVAAKRFSDKTASPVLPIAFVVNNPAAPRGNSGIAAMAFDQRTNRLFYVSMSDDMLRYIDLSTMKVFAGPDLSFSKAGNYTFKINDPVNRLVITPDGYGYTITSENRLIRFTTNNNPSLTDMGGLKDDPGNKENSVYNTCSNLGGDMVADDAGNLYLITASNRVYKIEIETRLATYLATITGLPAAFTTNGAAINENGKLLVSSSIYTAASFIVDHTTWKASPSPAIQDLYGIADLASSNVLATKKLIPSVMLFGKSLLKTGNIRVYPNPVLFDEVNIQFNDLPTGKYTIELADPLGRKVVKQKVLLTTQRQTVLLQIPTITAQAFYYIRILNEKNALVSTHKLAVERW</sequence>
<name>A0A1V9FEG5_9BACT</name>
<keyword evidence="2" id="KW-1185">Reference proteome</keyword>
<reference evidence="2" key="1">
    <citation type="submission" date="2016-04" db="EMBL/GenBank/DDBJ databases">
        <authorList>
            <person name="Chen L."/>
            <person name="Zhuang W."/>
            <person name="Wang G."/>
        </authorList>
    </citation>
    <scope>NUCLEOTIDE SEQUENCE [LARGE SCALE GENOMIC DNA]</scope>
    <source>
        <strain evidence="2">208</strain>
    </source>
</reference>